<dbReference type="GO" id="GO:0016491">
    <property type="term" value="F:oxidoreductase activity"/>
    <property type="evidence" value="ECO:0007669"/>
    <property type="project" value="UniProtKB-ARBA"/>
</dbReference>
<evidence type="ECO:0008006" key="3">
    <source>
        <dbReference type="Google" id="ProtNLM"/>
    </source>
</evidence>
<evidence type="ECO:0000313" key="2">
    <source>
        <dbReference type="EMBL" id="SUZ74932.1"/>
    </source>
</evidence>
<dbReference type="PANTHER" id="PTHR20883">
    <property type="entry name" value="PHYTANOYL-COA DIOXYGENASE DOMAIN CONTAINING 1"/>
    <property type="match status" value="1"/>
</dbReference>
<sequence>MPQIAEPSAQEHADSMKTYLREGKERAIRLGNRGPIHFDATGALRDDILEAYWRQGFYVFENVIEAEELEELRAGIADMLDRAPVERGAELDAKGRPAFGREFERDTYTWIPPLSDPVGGTTRNGGRHPSKMVEPVPPINAPKEIIYMMFGMCQAMDAGLRLYGHPQLLAIAESINGPDFTPFNDAIFLKQPGLGGSVAWHQDGLTHWDSPTWDEGIHGFNFQVQLYPSTPGNCLWVVPGTHKEGRVDIRAMVDDNGGSDCLPNTVPLFCQAGDVTVVNRQTLHCSFANTSPDERVSLTFGFHRRSSVLGATGVLGSTENDVYDEQRIHQRSSVIAVAIDARRQRYPEEKPYRYQPFVGLENEFRWNEQTRETVIKDYNTQDLGI</sequence>
<dbReference type="PANTHER" id="PTHR20883:SF48">
    <property type="entry name" value="ECTOINE DIOXYGENASE"/>
    <property type="match status" value="1"/>
</dbReference>
<dbReference type="GO" id="GO:0046872">
    <property type="term" value="F:metal ion binding"/>
    <property type="evidence" value="ECO:0007669"/>
    <property type="project" value="UniProtKB-ARBA"/>
</dbReference>
<protein>
    <recommendedName>
        <fullName evidence="3">Phytanoyl-CoA dioxygenase</fullName>
    </recommendedName>
</protein>
<gene>
    <name evidence="2" type="ORF">METZ01_LOCUS27786</name>
</gene>
<accession>A0A381Q6K1</accession>
<dbReference type="AlphaFoldDB" id="A0A381Q6K1"/>
<feature type="region of interest" description="Disordered" evidence="1">
    <location>
        <begin position="114"/>
        <end position="135"/>
    </location>
</feature>
<dbReference type="Gene3D" id="2.60.120.620">
    <property type="entry name" value="q2cbj1_9rhob like domain"/>
    <property type="match status" value="1"/>
</dbReference>
<proteinExistence type="predicted"/>
<dbReference type="EMBL" id="UINC01001227">
    <property type="protein sequence ID" value="SUZ74932.1"/>
    <property type="molecule type" value="Genomic_DNA"/>
</dbReference>
<dbReference type="InterPro" id="IPR008775">
    <property type="entry name" value="Phytyl_CoA_dOase-like"/>
</dbReference>
<dbReference type="SUPFAM" id="SSF51197">
    <property type="entry name" value="Clavaminate synthase-like"/>
    <property type="match status" value="1"/>
</dbReference>
<name>A0A381Q6K1_9ZZZZ</name>
<evidence type="ECO:0000256" key="1">
    <source>
        <dbReference type="SAM" id="MobiDB-lite"/>
    </source>
</evidence>
<dbReference type="Pfam" id="PF05721">
    <property type="entry name" value="PhyH"/>
    <property type="match status" value="1"/>
</dbReference>
<reference evidence="2" key="1">
    <citation type="submission" date="2018-05" db="EMBL/GenBank/DDBJ databases">
        <authorList>
            <person name="Lanie J.A."/>
            <person name="Ng W.-L."/>
            <person name="Kazmierczak K.M."/>
            <person name="Andrzejewski T.M."/>
            <person name="Davidsen T.M."/>
            <person name="Wayne K.J."/>
            <person name="Tettelin H."/>
            <person name="Glass J.I."/>
            <person name="Rusch D."/>
            <person name="Podicherti R."/>
            <person name="Tsui H.-C.T."/>
            <person name="Winkler M.E."/>
        </authorList>
    </citation>
    <scope>NUCLEOTIDE SEQUENCE</scope>
</reference>
<organism evidence="2">
    <name type="scientific">marine metagenome</name>
    <dbReference type="NCBI Taxonomy" id="408172"/>
    <lineage>
        <taxon>unclassified sequences</taxon>
        <taxon>metagenomes</taxon>
        <taxon>ecological metagenomes</taxon>
    </lineage>
</organism>